<dbReference type="EMBL" id="CP038241">
    <property type="protein sequence ID" value="QIV95600.1"/>
    <property type="molecule type" value="Genomic_DNA"/>
</dbReference>
<dbReference type="Proteomes" id="UP000502004">
    <property type="component" value="Chromosome"/>
</dbReference>
<proteinExistence type="predicted"/>
<dbReference type="AlphaFoldDB" id="A0AAE6YH07"/>
<gene>
    <name evidence="1" type="ORF">E4K63_01595</name>
</gene>
<evidence type="ECO:0000313" key="2">
    <source>
        <dbReference type="Proteomes" id="UP000502004"/>
    </source>
</evidence>
<organism evidence="1 2">
    <name type="scientific">Allofrancisella inopinata</name>
    <dbReference type="NCBI Taxonomy" id="1085647"/>
    <lineage>
        <taxon>Bacteria</taxon>
        <taxon>Pseudomonadati</taxon>
        <taxon>Pseudomonadota</taxon>
        <taxon>Gammaproteobacteria</taxon>
        <taxon>Thiotrichales</taxon>
        <taxon>Francisellaceae</taxon>
        <taxon>Allofrancisella</taxon>
    </lineage>
</organism>
<sequence length="414" mass="48307">MINLYYEWTQKGIYEKLQKTVDASGVCHGLAALLFRYIRHYKKLPKKSRWEEVVDSNQNFIKDAQNFQKFDKISNFYGKIKETITYGEYNAASDYDQFIYLSDYICKDNSNDVYLVSISTHVTVLVRIENKVYYFDPNIGLLGCESSSIAVKRLLLFVWTQKGYGMSEHILKAKLYSKKTKHYKENSEKYQIWKTRYAEYTKNRTGKLNKEVRLPMLATKLTVKRLNLGSIEALDSKVKVNWPFSFTDDRVDIAKFNLLKKQSLPEDLRNINKNTFLNKQLEHKDYEAKCHEEDKKQALMVKASWGILGNDIVIGLLKEMKVYDQKNEQQQLAEIKNDYEVCKNPLYIDTNQRLTVAGLIQSKIYFGWRFNCESCNLIKGKPNGITVGRGNNAFFQPQPTQCCKECQTRIDALI</sequence>
<dbReference type="KEGG" id="aii:E4K63_01595"/>
<dbReference type="RefSeq" id="WP_133942073.1">
    <property type="nucleotide sequence ID" value="NZ_CP038241.1"/>
</dbReference>
<reference evidence="1 2" key="1">
    <citation type="submission" date="2019-03" db="EMBL/GenBank/DDBJ databases">
        <title>Complete Genome Sequence of Allofrancisella inopinata Strain SYSU YG23 Isolated from Water-Cooling Systems in China.</title>
        <authorList>
            <person name="Ohrman C."/>
            <person name="Uneklint I."/>
            <person name="Sjodin A."/>
        </authorList>
    </citation>
    <scope>NUCLEOTIDE SEQUENCE [LARGE SCALE GENOMIC DNA]</scope>
    <source>
        <strain evidence="1 2">SYSU YG23</strain>
    </source>
</reference>
<evidence type="ECO:0000313" key="1">
    <source>
        <dbReference type="EMBL" id="QIV95600.1"/>
    </source>
</evidence>
<name>A0AAE6YH07_9GAMM</name>
<keyword evidence="2" id="KW-1185">Reference proteome</keyword>
<accession>A0AAE6YH07</accession>
<protein>
    <submittedName>
        <fullName evidence="1">Uncharacterized protein</fullName>
    </submittedName>
</protein>